<dbReference type="PROSITE" id="PS50835">
    <property type="entry name" value="IG_LIKE"/>
    <property type="match status" value="1"/>
</dbReference>
<reference evidence="2 3" key="1">
    <citation type="submission" date="2019-01" db="EMBL/GenBank/DDBJ databases">
        <authorList>
            <person name="Sayadi A."/>
        </authorList>
    </citation>
    <scope>NUCLEOTIDE SEQUENCE [LARGE SCALE GENOMIC DNA]</scope>
</reference>
<proteinExistence type="predicted"/>
<dbReference type="AlphaFoldDB" id="A0A653CTN5"/>
<dbReference type="InterPro" id="IPR036179">
    <property type="entry name" value="Ig-like_dom_sf"/>
</dbReference>
<organism evidence="2 3">
    <name type="scientific">Callosobruchus maculatus</name>
    <name type="common">Southern cowpea weevil</name>
    <name type="synonym">Pulse bruchid</name>
    <dbReference type="NCBI Taxonomy" id="64391"/>
    <lineage>
        <taxon>Eukaryota</taxon>
        <taxon>Metazoa</taxon>
        <taxon>Ecdysozoa</taxon>
        <taxon>Arthropoda</taxon>
        <taxon>Hexapoda</taxon>
        <taxon>Insecta</taxon>
        <taxon>Pterygota</taxon>
        <taxon>Neoptera</taxon>
        <taxon>Endopterygota</taxon>
        <taxon>Coleoptera</taxon>
        <taxon>Polyphaga</taxon>
        <taxon>Cucujiformia</taxon>
        <taxon>Chrysomeloidea</taxon>
        <taxon>Chrysomelidae</taxon>
        <taxon>Bruchinae</taxon>
        <taxon>Bruchini</taxon>
        <taxon>Callosobruchus</taxon>
    </lineage>
</organism>
<dbReference type="EMBL" id="CAACVG010008865">
    <property type="protein sequence ID" value="VEN51291.1"/>
    <property type="molecule type" value="Genomic_DNA"/>
</dbReference>
<evidence type="ECO:0000313" key="2">
    <source>
        <dbReference type="EMBL" id="VEN51291.1"/>
    </source>
</evidence>
<dbReference type="SUPFAM" id="SSF48726">
    <property type="entry name" value="Immunoglobulin"/>
    <property type="match status" value="1"/>
</dbReference>
<evidence type="ECO:0000313" key="3">
    <source>
        <dbReference type="Proteomes" id="UP000410492"/>
    </source>
</evidence>
<name>A0A653CTN5_CALMS</name>
<sequence length="113" mass="12565">MEAPAVADPRTDTTLDCQFDMGGEELYAVKWYKDDQEFFRYAPGHNPDTTTFPVEGVRLASTLTDCGIDHCRVTLHQPSREHGAGAYRCEVSSEAPAFRLASQTRKIVVAGER</sequence>
<dbReference type="Gene3D" id="2.60.40.10">
    <property type="entry name" value="Immunoglobulins"/>
    <property type="match status" value="1"/>
</dbReference>
<gene>
    <name evidence="2" type="ORF">CALMAC_LOCUS11811</name>
</gene>
<accession>A0A653CTN5</accession>
<dbReference type="Proteomes" id="UP000410492">
    <property type="component" value="Unassembled WGS sequence"/>
</dbReference>
<dbReference type="OrthoDB" id="7375975at2759"/>
<dbReference type="InterPro" id="IPR013783">
    <property type="entry name" value="Ig-like_fold"/>
</dbReference>
<dbReference type="PANTHER" id="PTHR21261">
    <property type="entry name" value="BEAT PROTEIN"/>
    <property type="match status" value="1"/>
</dbReference>
<protein>
    <recommendedName>
        <fullName evidence="1">Ig-like domain-containing protein</fullName>
    </recommendedName>
</protein>
<feature type="domain" description="Ig-like" evidence="1">
    <location>
        <begin position="1"/>
        <end position="108"/>
    </location>
</feature>
<dbReference type="FunFam" id="2.60.40.10:FF:000437">
    <property type="entry name" value="Beat-IIIc, isoform A"/>
    <property type="match status" value="1"/>
</dbReference>
<evidence type="ECO:0000259" key="1">
    <source>
        <dbReference type="PROSITE" id="PS50835"/>
    </source>
</evidence>
<keyword evidence="3" id="KW-1185">Reference proteome</keyword>
<dbReference type="CDD" id="cd00096">
    <property type="entry name" value="Ig"/>
    <property type="match status" value="1"/>
</dbReference>
<dbReference type="PANTHER" id="PTHR21261:SF15">
    <property type="entry name" value="BEATEN PATH IIIA, ISOFORM D-RELATED"/>
    <property type="match status" value="1"/>
</dbReference>
<dbReference type="InterPro" id="IPR007110">
    <property type="entry name" value="Ig-like_dom"/>
</dbReference>